<feature type="compositionally biased region" description="Acidic residues" evidence="1">
    <location>
        <begin position="58"/>
        <end position="72"/>
    </location>
</feature>
<evidence type="ECO:0000256" key="1">
    <source>
        <dbReference type="SAM" id="MobiDB-lite"/>
    </source>
</evidence>
<accession>A0AAW1TTR2</accession>
<dbReference type="AlphaFoldDB" id="A0AAW1TTR2"/>
<keyword evidence="3" id="KW-1185">Reference proteome</keyword>
<evidence type="ECO:0000313" key="3">
    <source>
        <dbReference type="Proteomes" id="UP001431783"/>
    </source>
</evidence>
<feature type="compositionally biased region" description="Basic and acidic residues" evidence="1">
    <location>
        <begin position="48"/>
        <end position="57"/>
    </location>
</feature>
<organism evidence="2 3">
    <name type="scientific">Henosepilachna vigintioctopunctata</name>
    <dbReference type="NCBI Taxonomy" id="420089"/>
    <lineage>
        <taxon>Eukaryota</taxon>
        <taxon>Metazoa</taxon>
        <taxon>Ecdysozoa</taxon>
        <taxon>Arthropoda</taxon>
        <taxon>Hexapoda</taxon>
        <taxon>Insecta</taxon>
        <taxon>Pterygota</taxon>
        <taxon>Neoptera</taxon>
        <taxon>Endopterygota</taxon>
        <taxon>Coleoptera</taxon>
        <taxon>Polyphaga</taxon>
        <taxon>Cucujiformia</taxon>
        <taxon>Coccinelloidea</taxon>
        <taxon>Coccinellidae</taxon>
        <taxon>Epilachninae</taxon>
        <taxon>Epilachnini</taxon>
        <taxon>Henosepilachna</taxon>
    </lineage>
</organism>
<name>A0AAW1TTR2_9CUCU</name>
<dbReference type="EMBL" id="JARQZJ010000007">
    <property type="protein sequence ID" value="KAK9871764.1"/>
    <property type="molecule type" value="Genomic_DNA"/>
</dbReference>
<proteinExistence type="predicted"/>
<gene>
    <name evidence="2" type="ORF">WA026_014219</name>
</gene>
<protein>
    <submittedName>
        <fullName evidence="2">Uncharacterized protein</fullName>
    </submittedName>
</protein>
<reference evidence="2 3" key="1">
    <citation type="submission" date="2023-03" db="EMBL/GenBank/DDBJ databases">
        <title>Genome insight into feeding habits of ladybird beetles.</title>
        <authorList>
            <person name="Li H.-S."/>
            <person name="Huang Y.-H."/>
            <person name="Pang H."/>
        </authorList>
    </citation>
    <scope>NUCLEOTIDE SEQUENCE [LARGE SCALE GENOMIC DNA]</scope>
    <source>
        <strain evidence="2">SYSU_2023b</strain>
        <tissue evidence="2">Whole body</tissue>
    </source>
</reference>
<feature type="region of interest" description="Disordered" evidence="1">
    <location>
        <begin position="28"/>
        <end position="74"/>
    </location>
</feature>
<dbReference type="Proteomes" id="UP001431783">
    <property type="component" value="Unassembled WGS sequence"/>
</dbReference>
<feature type="compositionally biased region" description="Acidic residues" evidence="1">
    <location>
        <begin position="37"/>
        <end position="47"/>
    </location>
</feature>
<evidence type="ECO:0000313" key="2">
    <source>
        <dbReference type="EMBL" id="KAK9871764.1"/>
    </source>
</evidence>
<sequence length="104" mass="12071">MLGRRIFGRARRYLSDKELEIILNEGPDILADVPDNPLDDDSEEDMEHLEYPDHNSASEDEYVPEDSSDSDTEVQKKNVLWEKISKLLGIKRSFVPQKLRIRIS</sequence>
<comment type="caution">
    <text evidence="2">The sequence shown here is derived from an EMBL/GenBank/DDBJ whole genome shotgun (WGS) entry which is preliminary data.</text>
</comment>